<name>A0A3B1BE72_9ZZZZ</name>
<keyword evidence="2" id="KW-0808">Transferase</keyword>
<sequence>MTGNDLFLEKYYHSHDGLKLYYRDYNAGSSHKTPLLCLHGLTRNSKDFDRFAAHFSHDRRVISLDIRGRGNSEYDPDYKNYQIPTYVQDVLEFLAHEKLNQVTAVGTSMGGLISMAIGAMNSGIFPSIFNGIILNDIGPEIDPRGLERISGFVGNGHVLQNWQQAISGMKALNGWLFPDYSDAEWDMFARNTFREQDDGTIVANYDPAIGKAMKESAEGTISLDLWPLFAAISPIPVLTLRGENSDILSSDTLLKMARSHPKFTALTVPNRAHTPDLFEDTSLKTIDKFINSL</sequence>
<organism evidence="2">
    <name type="scientific">hydrothermal vent metagenome</name>
    <dbReference type="NCBI Taxonomy" id="652676"/>
    <lineage>
        <taxon>unclassified sequences</taxon>
        <taxon>metagenomes</taxon>
        <taxon>ecological metagenomes</taxon>
    </lineage>
</organism>
<dbReference type="InterPro" id="IPR000073">
    <property type="entry name" value="AB_hydrolase_1"/>
</dbReference>
<dbReference type="GO" id="GO:0016787">
    <property type="term" value="F:hydrolase activity"/>
    <property type="evidence" value="ECO:0007669"/>
    <property type="project" value="UniProtKB-KW"/>
</dbReference>
<keyword evidence="2" id="KW-0378">Hydrolase</keyword>
<dbReference type="GO" id="GO:0016301">
    <property type="term" value="F:kinase activity"/>
    <property type="evidence" value="ECO:0007669"/>
    <property type="project" value="UniProtKB-KW"/>
</dbReference>
<dbReference type="Gene3D" id="3.40.50.1820">
    <property type="entry name" value="alpha/beta hydrolase"/>
    <property type="match status" value="1"/>
</dbReference>
<dbReference type="AlphaFoldDB" id="A0A3B1BE72"/>
<evidence type="ECO:0000313" key="2">
    <source>
        <dbReference type="EMBL" id="VAX03317.1"/>
    </source>
</evidence>
<protein>
    <submittedName>
        <fullName evidence="2">Hydrolase, alpha/beta fold family functionally coupled to Phosphoribulokinase</fullName>
    </submittedName>
</protein>
<dbReference type="InterPro" id="IPR050266">
    <property type="entry name" value="AB_hydrolase_sf"/>
</dbReference>
<accession>A0A3B1BE72</accession>
<evidence type="ECO:0000259" key="1">
    <source>
        <dbReference type="Pfam" id="PF00561"/>
    </source>
</evidence>
<dbReference type="PANTHER" id="PTHR43798">
    <property type="entry name" value="MONOACYLGLYCEROL LIPASE"/>
    <property type="match status" value="1"/>
</dbReference>
<dbReference type="GO" id="GO:0016020">
    <property type="term" value="C:membrane"/>
    <property type="evidence" value="ECO:0007669"/>
    <property type="project" value="TreeGrafter"/>
</dbReference>
<proteinExistence type="predicted"/>
<keyword evidence="2" id="KW-0418">Kinase</keyword>
<gene>
    <name evidence="2" type="ORF">MNBD_ALPHA03-1917</name>
</gene>
<dbReference type="Pfam" id="PF00561">
    <property type="entry name" value="Abhydrolase_1"/>
    <property type="match status" value="1"/>
</dbReference>
<feature type="domain" description="AB hydrolase-1" evidence="1">
    <location>
        <begin position="34"/>
        <end position="138"/>
    </location>
</feature>
<dbReference type="PANTHER" id="PTHR43798:SF33">
    <property type="entry name" value="HYDROLASE, PUTATIVE (AFU_ORTHOLOGUE AFUA_2G14860)-RELATED"/>
    <property type="match status" value="1"/>
</dbReference>
<dbReference type="SUPFAM" id="SSF53474">
    <property type="entry name" value="alpha/beta-Hydrolases"/>
    <property type="match status" value="1"/>
</dbReference>
<reference evidence="2" key="1">
    <citation type="submission" date="2018-06" db="EMBL/GenBank/DDBJ databases">
        <authorList>
            <person name="Zhirakovskaya E."/>
        </authorList>
    </citation>
    <scope>NUCLEOTIDE SEQUENCE</scope>
</reference>
<dbReference type="InterPro" id="IPR029058">
    <property type="entry name" value="AB_hydrolase_fold"/>
</dbReference>
<dbReference type="EMBL" id="UOFW01000045">
    <property type="protein sequence ID" value="VAX03317.1"/>
    <property type="molecule type" value="Genomic_DNA"/>
</dbReference>